<sequence>MQASHEKQECIEPRKLLITGNAEEMCSVFGANQAQRQGNQKEERIWRSSCICGLESLDLVIKGYICEDSSCRWVTGAVPKCSFRVSVAGKISRDVCCSA</sequence>
<name>A0AAE0ED20_9ROSI</name>
<dbReference type="Proteomes" id="UP001281410">
    <property type="component" value="Unassembled WGS sequence"/>
</dbReference>
<evidence type="ECO:0000313" key="1">
    <source>
        <dbReference type="EMBL" id="KAK3223417.1"/>
    </source>
</evidence>
<dbReference type="EMBL" id="JANJYJ010000003">
    <property type="protein sequence ID" value="KAK3223417.1"/>
    <property type="molecule type" value="Genomic_DNA"/>
</dbReference>
<protein>
    <submittedName>
        <fullName evidence="1">Uncharacterized protein</fullName>
    </submittedName>
</protein>
<comment type="caution">
    <text evidence="1">The sequence shown here is derived from an EMBL/GenBank/DDBJ whole genome shotgun (WGS) entry which is preliminary data.</text>
</comment>
<accession>A0AAE0ED20</accession>
<dbReference type="AlphaFoldDB" id="A0AAE0ED20"/>
<evidence type="ECO:0000313" key="2">
    <source>
        <dbReference type="Proteomes" id="UP001281410"/>
    </source>
</evidence>
<keyword evidence="2" id="KW-1185">Reference proteome</keyword>
<proteinExistence type="predicted"/>
<organism evidence="1 2">
    <name type="scientific">Dipteronia sinensis</name>
    <dbReference type="NCBI Taxonomy" id="43782"/>
    <lineage>
        <taxon>Eukaryota</taxon>
        <taxon>Viridiplantae</taxon>
        <taxon>Streptophyta</taxon>
        <taxon>Embryophyta</taxon>
        <taxon>Tracheophyta</taxon>
        <taxon>Spermatophyta</taxon>
        <taxon>Magnoliopsida</taxon>
        <taxon>eudicotyledons</taxon>
        <taxon>Gunneridae</taxon>
        <taxon>Pentapetalae</taxon>
        <taxon>rosids</taxon>
        <taxon>malvids</taxon>
        <taxon>Sapindales</taxon>
        <taxon>Sapindaceae</taxon>
        <taxon>Hippocastanoideae</taxon>
        <taxon>Acereae</taxon>
        <taxon>Dipteronia</taxon>
    </lineage>
</organism>
<reference evidence="1" key="1">
    <citation type="journal article" date="2023" name="Plant J.">
        <title>Genome sequences and population genomics provide insights into the demographic history, inbreeding, and mutation load of two 'living fossil' tree species of Dipteronia.</title>
        <authorList>
            <person name="Feng Y."/>
            <person name="Comes H.P."/>
            <person name="Chen J."/>
            <person name="Zhu S."/>
            <person name="Lu R."/>
            <person name="Zhang X."/>
            <person name="Li P."/>
            <person name="Qiu J."/>
            <person name="Olsen K.M."/>
            <person name="Qiu Y."/>
        </authorList>
    </citation>
    <scope>NUCLEOTIDE SEQUENCE</scope>
    <source>
        <strain evidence="1">NBL</strain>
    </source>
</reference>
<gene>
    <name evidence="1" type="ORF">Dsin_010442</name>
</gene>